<dbReference type="GO" id="GO:0005634">
    <property type="term" value="C:nucleus"/>
    <property type="evidence" value="ECO:0007669"/>
    <property type="project" value="TreeGrafter"/>
</dbReference>
<name>A0A371F4D8_MUCPR</name>
<feature type="region of interest" description="Disordered" evidence="7">
    <location>
        <begin position="324"/>
        <end position="409"/>
    </location>
</feature>
<evidence type="ECO:0000259" key="8">
    <source>
        <dbReference type="PROSITE" id="PS50112"/>
    </source>
</evidence>
<dbReference type="PANTHER" id="PTHR47429">
    <property type="entry name" value="PROTEIN TWIN LOV 1"/>
    <property type="match status" value="1"/>
</dbReference>
<feature type="domain" description="PAC" evidence="9">
    <location>
        <begin position="235"/>
        <end position="289"/>
    </location>
</feature>
<evidence type="ECO:0000256" key="5">
    <source>
        <dbReference type="ARBA" id="ARBA00022991"/>
    </source>
</evidence>
<protein>
    <submittedName>
        <fullName evidence="10">Phototropin-2</fullName>
    </submittedName>
</protein>
<evidence type="ECO:0000256" key="6">
    <source>
        <dbReference type="ARBA" id="ARBA00023170"/>
    </source>
</evidence>
<evidence type="ECO:0000313" key="10">
    <source>
        <dbReference type="EMBL" id="RDX73170.1"/>
    </source>
</evidence>
<keyword evidence="1" id="KW-0600">Photoreceptor protein</keyword>
<dbReference type="Proteomes" id="UP000257109">
    <property type="component" value="Unassembled WGS sequence"/>
</dbReference>
<dbReference type="PROSITE" id="PS50112">
    <property type="entry name" value="PAS"/>
    <property type="match status" value="1"/>
</dbReference>
<dbReference type="InterPro" id="IPR001610">
    <property type="entry name" value="PAC"/>
</dbReference>
<dbReference type="CDD" id="cd00130">
    <property type="entry name" value="PAS"/>
    <property type="match status" value="1"/>
</dbReference>
<evidence type="ECO:0000256" key="1">
    <source>
        <dbReference type="ARBA" id="ARBA00022543"/>
    </source>
</evidence>
<evidence type="ECO:0000313" key="11">
    <source>
        <dbReference type="Proteomes" id="UP000257109"/>
    </source>
</evidence>
<dbReference type="InterPro" id="IPR000014">
    <property type="entry name" value="PAS"/>
</dbReference>
<dbReference type="NCBIfam" id="TIGR00229">
    <property type="entry name" value="sensory_box"/>
    <property type="match status" value="1"/>
</dbReference>
<feature type="compositionally biased region" description="Polar residues" evidence="7">
    <location>
        <begin position="162"/>
        <end position="178"/>
    </location>
</feature>
<organism evidence="10 11">
    <name type="scientific">Mucuna pruriens</name>
    <name type="common">Velvet bean</name>
    <name type="synonym">Dolichos pruriens</name>
    <dbReference type="NCBI Taxonomy" id="157652"/>
    <lineage>
        <taxon>Eukaryota</taxon>
        <taxon>Viridiplantae</taxon>
        <taxon>Streptophyta</taxon>
        <taxon>Embryophyta</taxon>
        <taxon>Tracheophyta</taxon>
        <taxon>Spermatophyta</taxon>
        <taxon>Magnoliopsida</taxon>
        <taxon>eudicotyledons</taxon>
        <taxon>Gunneridae</taxon>
        <taxon>Pentapetalae</taxon>
        <taxon>rosids</taxon>
        <taxon>fabids</taxon>
        <taxon>Fabales</taxon>
        <taxon>Fabaceae</taxon>
        <taxon>Papilionoideae</taxon>
        <taxon>50 kb inversion clade</taxon>
        <taxon>NPAAA clade</taxon>
        <taxon>indigoferoid/millettioid clade</taxon>
        <taxon>Phaseoleae</taxon>
        <taxon>Mucuna</taxon>
    </lineage>
</organism>
<feature type="compositionally biased region" description="Basic and acidic residues" evidence="7">
    <location>
        <begin position="324"/>
        <end position="345"/>
    </location>
</feature>
<evidence type="ECO:0000256" key="7">
    <source>
        <dbReference type="SAM" id="MobiDB-lite"/>
    </source>
</evidence>
<dbReference type="SUPFAM" id="SSF55785">
    <property type="entry name" value="PYP-like sensor domain (PAS domain)"/>
    <property type="match status" value="2"/>
</dbReference>
<feature type="domain" description="PAC" evidence="9">
    <location>
        <begin position="512"/>
        <end position="566"/>
    </location>
</feature>
<feature type="domain" description="PAS" evidence="8">
    <location>
        <begin position="438"/>
        <end position="511"/>
    </location>
</feature>
<dbReference type="InterPro" id="IPR000700">
    <property type="entry name" value="PAS-assoc_C"/>
</dbReference>
<dbReference type="EMBL" id="QJKJ01010623">
    <property type="protein sequence ID" value="RDX73170.1"/>
    <property type="molecule type" value="Genomic_DNA"/>
</dbReference>
<keyword evidence="5" id="KW-0157">Chromophore</keyword>
<dbReference type="PROSITE" id="PS50113">
    <property type="entry name" value="PAC"/>
    <property type="match status" value="2"/>
</dbReference>
<dbReference type="AlphaFoldDB" id="A0A371F4D8"/>
<keyword evidence="4" id="KW-0288">FMN</keyword>
<dbReference type="Pfam" id="PF13426">
    <property type="entry name" value="PAS_9"/>
    <property type="match status" value="2"/>
</dbReference>
<accession>A0A371F4D8</accession>
<reference evidence="10" key="1">
    <citation type="submission" date="2018-05" db="EMBL/GenBank/DDBJ databases">
        <title>Draft genome of Mucuna pruriens seed.</title>
        <authorList>
            <person name="Nnadi N.E."/>
            <person name="Vos R."/>
            <person name="Hasami M.H."/>
            <person name="Devisetty U.K."/>
            <person name="Aguiy J.C."/>
        </authorList>
    </citation>
    <scope>NUCLEOTIDE SEQUENCE [LARGE SCALE GENOMIC DNA]</scope>
    <source>
        <strain evidence="10">JCA_2017</strain>
    </source>
</reference>
<dbReference type="STRING" id="157652.A0A371F4D8"/>
<feature type="region of interest" description="Disordered" evidence="7">
    <location>
        <begin position="160"/>
        <end position="179"/>
    </location>
</feature>
<dbReference type="FunFam" id="3.30.450.20:FF:000002">
    <property type="entry name" value="LOV domain-containing protein"/>
    <property type="match status" value="1"/>
</dbReference>
<evidence type="ECO:0000256" key="3">
    <source>
        <dbReference type="ARBA" id="ARBA00022630"/>
    </source>
</evidence>
<feature type="region of interest" description="Disordered" evidence="7">
    <location>
        <begin position="1"/>
        <end position="20"/>
    </location>
</feature>
<proteinExistence type="predicted"/>
<dbReference type="GO" id="GO:0009637">
    <property type="term" value="P:response to blue light"/>
    <property type="evidence" value="ECO:0007669"/>
    <property type="project" value="UniProtKB-ARBA"/>
</dbReference>
<evidence type="ECO:0000256" key="4">
    <source>
        <dbReference type="ARBA" id="ARBA00022643"/>
    </source>
</evidence>
<feature type="compositionally biased region" description="Polar residues" evidence="7">
    <location>
        <begin position="356"/>
        <end position="375"/>
    </location>
</feature>
<dbReference type="GO" id="GO:0009881">
    <property type="term" value="F:photoreceptor activity"/>
    <property type="evidence" value="ECO:0007669"/>
    <property type="project" value="UniProtKB-KW"/>
</dbReference>
<sequence length="627" mass="70759">MEKLKLSANYDPDASRDQADSFPIFKLQESQNVGQKISRREEEDTKAVRLDGGYVSDPSNSASNRESVNKWMAFAKKPGFTVDGDSAIKDKSITEDNYLRNHLKEPSSSGHHILTEATIAERTAEWGLVVNSGNFKAMEGEKTSASFDVERSRNLSDRFVESTRTSGESNYGPESTSGVLPRVSQELKEALATLQQTFVVSDATKPDCPIIRFLQGPDTDKIEVAKIRDAIRNGRSYCGRLLNYKKDGTPFWNLLTVTPIKDDLGNTIKFIGMQVEVSKYTEGVNEKALRPNGLPKSLIRYDARQKESALGSMAEVVQTVKDPKSIIRDRSDDTATKNEEQEKSNLDFVLPKSADIGNTSTPGRQTSPLNIQRMSSSDDKIKTSRSGRISFKGFKGRSPSSAGRNEEKPIVEPEVLMTKEIEWSNNWEHSLRERDIRQGIDLATTLERIEKNFVISDPRLPDNPIIFASDSFLELTEYTREEILGRNCRFLQGPETDQTTVAKIRDAIREQREITVQLINYTKSGKKFWNLFHLQPMRDQKGELQYFIGVQLDGSDHVEPLKNRLSETTELQSAKLVKATAENVDEAVRELPDANLRPEDLWAIHSQPVFPRPHKKDNPSWIAIQKF</sequence>
<evidence type="ECO:0000256" key="2">
    <source>
        <dbReference type="ARBA" id="ARBA00022606"/>
    </source>
</evidence>
<keyword evidence="3" id="KW-0285">Flavoprotein</keyword>
<evidence type="ECO:0000259" key="9">
    <source>
        <dbReference type="PROSITE" id="PS50113"/>
    </source>
</evidence>
<dbReference type="OrthoDB" id="432483at2759"/>
<dbReference type="InterPro" id="IPR035965">
    <property type="entry name" value="PAS-like_dom_sf"/>
</dbReference>
<keyword evidence="6" id="KW-0675">Receptor</keyword>
<gene>
    <name evidence="10" type="primary">PHOT2</name>
    <name evidence="10" type="ORF">CR513_47249</name>
</gene>
<dbReference type="SMART" id="SM00086">
    <property type="entry name" value="PAC"/>
    <property type="match status" value="2"/>
</dbReference>
<comment type="caution">
    <text evidence="10">The sequence shown here is derived from an EMBL/GenBank/DDBJ whole genome shotgun (WGS) entry which is preliminary data.</text>
</comment>
<dbReference type="Gene3D" id="3.30.450.20">
    <property type="entry name" value="PAS domain"/>
    <property type="match status" value="2"/>
</dbReference>
<keyword evidence="2" id="KW-0716">Sensory transduction</keyword>
<feature type="non-terminal residue" evidence="10">
    <location>
        <position position="1"/>
    </location>
</feature>
<keyword evidence="11" id="KW-1185">Reference proteome</keyword>
<dbReference type="PANTHER" id="PTHR47429:SF2">
    <property type="entry name" value="PROTEIN TWIN LOV 1"/>
    <property type="match status" value="1"/>
</dbReference>